<feature type="domain" description="AB hydrolase-1" evidence="1">
    <location>
        <begin position="91"/>
        <end position="312"/>
    </location>
</feature>
<proteinExistence type="predicted"/>
<evidence type="ECO:0000313" key="2">
    <source>
        <dbReference type="EMBL" id="TQQ82856.1"/>
    </source>
</evidence>
<dbReference type="Proteomes" id="UP000705823">
    <property type="component" value="Unassembled WGS sequence"/>
</dbReference>
<dbReference type="Pfam" id="PF12697">
    <property type="entry name" value="Abhydrolase_6"/>
    <property type="match status" value="1"/>
</dbReference>
<comment type="caution">
    <text evidence="2">The sequence shown here is derived from an EMBL/GenBank/DDBJ whole genome shotgun (WGS) entry which is preliminary data.</text>
</comment>
<name>A0A8J8PAS8_9EURY</name>
<evidence type="ECO:0000313" key="3">
    <source>
        <dbReference type="Proteomes" id="UP000705823"/>
    </source>
</evidence>
<keyword evidence="3" id="KW-1185">Reference proteome</keyword>
<gene>
    <name evidence="2" type="ORF">EGH24_05295</name>
</gene>
<evidence type="ECO:0000259" key="1">
    <source>
        <dbReference type="Pfam" id="PF12697"/>
    </source>
</evidence>
<dbReference type="GO" id="GO:0016787">
    <property type="term" value="F:hydrolase activity"/>
    <property type="evidence" value="ECO:0007669"/>
    <property type="project" value="UniProtKB-KW"/>
</dbReference>
<dbReference type="EMBL" id="RKLU01000002">
    <property type="protein sequence ID" value="TQQ82856.1"/>
    <property type="molecule type" value="Genomic_DNA"/>
</dbReference>
<accession>A0A8J8PAS8</accession>
<dbReference type="AlphaFoldDB" id="A0A8J8PAS8"/>
<dbReference type="OrthoDB" id="338651at2157"/>
<dbReference type="Gene3D" id="3.40.50.1820">
    <property type="entry name" value="alpha/beta hydrolase"/>
    <property type="match status" value="1"/>
</dbReference>
<sequence>MTGSPTRRQALRLGGVALTTGIAGCLGEEPPEGTLDFSALDHIDWSAAPSTQITTSGEPKPEFREYRADDEPSTLLVLHHNATLDGRALHPLASAIANTGVAHVVTPDIRGHGPDPLDRGDLEYIYQPEDDLTRIVETENVIQDPRPIDAFETIIVGGHGAGGGLATRVGASGRSFADAFLFLAPHLGRSAPTTRPGFGGWEEYSGDRMTFADLLNSFNLTMYNQMEVVDFDMPQSARYGDETLSYTYRLAASLVPGSHTAITQIDEPTLTLIGSDDEALVPEAYETLLADDETSDLQILDGLSHLDVMVHAAVLDPIVEWIERVSGQG</sequence>
<protein>
    <submittedName>
        <fullName evidence="2">Alpha/beta hydrolase</fullName>
    </submittedName>
</protein>
<organism evidence="2 3">
    <name type="scientific">Halonotius terrestris</name>
    <dbReference type="NCBI Taxonomy" id="2487750"/>
    <lineage>
        <taxon>Archaea</taxon>
        <taxon>Methanobacteriati</taxon>
        <taxon>Methanobacteriota</taxon>
        <taxon>Stenosarchaea group</taxon>
        <taxon>Halobacteria</taxon>
        <taxon>Halobacteriales</taxon>
        <taxon>Haloferacaceae</taxon>
        <taxon>Halonotius</taxon>
    </lineage>
</organism>
<keyword evidence="2" id="KW-0378">Hydrolase</keyword>
<dbReference type="InterPro" id="IPR029058">
    <property type="entry name" value="AB_hydrolase_fold"/>
</dbReference>
<dbReference type="SUPFAM" id="SSF53474">
    <property type="entry name" value="alpha/beta-Hydrolases"/>
    <property type="match status" value="1"/>
</dbReference>
<reference evidence="2" key="1">
    <citation type="submission" date="2019-02" db="EMBL/GenBank/DDBJ databases">
        <title>Halonotius sp. a new haloarchaeum isolated from saline soil.</title>
        <authorList>
            <person name="Duran-Viseras A."/>
            <person name="Sanchez-Porro C."/>
            <person name="Ventosa A."/>
        </authorList>
    </citation>
    <scope>NUCLEOTIDE SEQUENCE</scope>
    <source>
        <strain evidence="2">F15B</strain>
    </source>
</reference>
<dbReference type="RefSeq" id="WP_142979121.1">
    <property type="nucleotide sequence ID" value="NZ_RKLU01000002.1"/>
</dbReference>
<dbReference type="PROSITE" id="PS51257">
    <property type="entry name" value="PROKAR_LIPOPROTEIN"/>
    <property type="match status" value="1"/>
</dbReference>
<dbReference type="InterPro" id="IPR000073">
    <property type="entry name" value="AB_hydrolase_1"/>
</dbReference>